<protein>
    <submittedName>
        <fullName evidence="1">Uncharacterized protein</fullName>
    </submittedName>
</protein>
<proteinExistence type="predicted"/>
<evidence type="ECO:0000313" key="1">
    <source>
        <dbReference type="EMBL" id="QBK93226.1"/>
    </source>
</evidence>
<organism evidence="1">
    <name type="scientific">Pithovirus LCPAC403</name>
    <dbReference type="NCBI Taxonomy" id="2506596"/>
    <lineage>
        <taxon>Viruses</taxon>
        <taxon>Pithoviruses</taxon>
    </lineage>
</organism>
<sequence>MIAEIAEIKVVVEIEVAKVQTVLEDRVDLEDLEDAMVLMARKESMEDMAKTHAVSYEKFANQDVLN</sequence>
<reference evidence="1" key="1">
    <citation type="journal article" date="2019" name="MBio">
        <title>Virus Genomes from Deep Sea Sediments Expand the Ocean Megavirome and Support Independent Origins of Viral Gigantism.</title>
        <authorList>
            <person name="Backstrom D."/>
            <person name="Yutin N."/>
            <person name="Jorgensen S.L."/>
            <person name="Dharamshi J."/>
            <person name="Homa F."/>
            <person name="Zaremba-Niedwiedzka K."/>
            <person name="Spang A."/>
            <person name="Wolf Y.I."/>
            <person name="Koonin E.V."/>
            <person name="Ettema T.J."/>
        </authorList>
    </citation>
    <scope>NUCLEOTIDE SEQUENCE</scope>
</reference>
<name>A0A481ZC41_9VIRU</name>
<accession>A0A481ZC41</accession>
<dbReference type="EMBL" id="MK500591">
    <property type="protein sequence ID" value="QBK93226.1"/>
    <property type="molecule type" value="Genomic_DNA"/>
</dbReference>
<gene>
    <name evidence="1" type="ORF">LCPAC403_03600</name>
</gene>